<evidence type="ECO:0000313" key="5">
    <source>
        <dbReference type="Proteomes" id="UP000225706"/>
    </source>
</evidence>
<keyword evidence="3" id="KW-0472">Membrane</keyword>
<keyword evidence="3" id="KW-0812">Transmembrane</keyword>
<dbReference type="GO" id="GO:0016020">
    <property type="term" value="C:membrane"/>
    <property type="evidence" value="ECO:0007669"/>
    <property type="project" value="TreeGrafter"/>
</dbReference>
<accession>A0A2B4RW33</accession>
<feature type="transmembrane region" description="Helical" evidence="3">
    <location>
        <begin position="132"/>
        <end position="154"/>
    </location>
</feature>
<comment type="caution">
    <text evidence="4">The sequence shown here is derived from an EMBL/GenBank/DDBJ whole genome shotgun (WGS) entry which is preliminary data.</text>
</comment>
<gene>
    <name evidence="4" type="ORF">AWC38_SpisGene15002</name>
</gene>
<dbReference type="GO" id="GO:0006869">
    <property type="term" value="P:lipid transport"/>
    <property type="evidence" value="ECO:0007669"/>
    <property type="project" value="InterPro"/>
</dbReference>
<dbReference type="OrthoDB" id="5983745at2759"/>
<organism evidence="4 5">
    <name type="scientific">Stylophora pistillata</name>
    <name type="common">Smooth cauliflower coral</name>
    <dbReference type="NCBI Taxonomy" id="50429"/>
    <lineage>
        <taxon>Eukaryota</taxon>
        <taxon>Metazoa</taxon>
        <taxon>Cnidaria</taxon>
        <taxon>Anthozoa</taxon>
        <taxon>Hexacorallia</taxon>
        <taxon>Scleractinia</taxon>
        <taxon>Astrocoeniina</taxon>
        <taxon>Pocilloporidae</taxon>
        <taxon>Stylophora</taxon>
    </lineage>
</organism>
<proteinExistence type="inferred from homology"/>
<dbReference type="PANTHER" id="PTHR14096:SF28">
    <property type="entry name" value="APOLIPOPROTEIN L, 1-RELATED"/>
    <property type="match status" value="1"/>
</dbReference>
<keyword evidence="5" id="KW-1185">Reference proteome</keyword>
<protein>
    <recommendedName>
        <fullName evidence="6">Apolipoprotein L3</fullName>
    </recommendedName>
</protein>
<dbReference type="Proteomes" id="UP000225706">
    <property type="component" value="Unassembled WGS sequence"/>
</dbReference>
<reference evidence="5" key="1">
    <citation type="journal article" date="2017" name="bioRxiv">
        <title>Comparative analysis of the genomes of Stylophora pistillata and Acropora digitifera provides evidence for extensive differences between species of corals.</title>
        <authorList>
            <person name="Voolstra C.R."/>
            <person name="Li Y."/>
            <person name="Liew Y.J."/>
            <person name="Baumgarten S."/>
            <person name="Zoccola D."/>
            <person name="Flot J.-F."/>
            <person name="Tambutte S."/>
            <person name="Allemand D."/>
            <person name="Aranda M."/>
        </authorList>
    </citation>
    <scope>NUCLEOTIDE SEQUENCE [LARGE SCALE GENOMIC DNA]</scope>
</reference>
<dbReference type="Pfam" id="PF05461">
    <property type="entry name" value="ApoL"/>
    <property type="match status" value="1"/>
</dbReference>
<evidence type="ECO:0008006" key="6">
    <source>
        <dbReference type="Google" id="ProtNLM"/>
    </source>
</evidence>
<dbReference type="GO" id="GO:0005576">
    <property type="term" value="C:extracellular region"/>
    <property type="evidence" value="ECO:0007669"/>
    <property type="project" value="InterPro"/>
</dbReference>
<evidence type="ECO:0000256" key="3">
    <source>
        <dbReference type="SAM" id="Phobius"/>
    </source>
</evidence>
<comment type="similarity">
    <text evidence="1">Belongs to the apolipoprotein L family.</text>
</comment>
<feature type="transmembrane region" description="Helical" evidence="3">
    <location>
        <begin position="105"/>
        <end position="126"/>
    </location>
</feature>
<evidence type="ECO:0000256" key="2">
    <source>
        <dbReference type="SAM" id="MobiDB-lite"/>
    </source>
</evidence>
<dbReference type="EMBL" id="LSMT01000313">
    <property type="protein sequence ID" value="PFX20547.1"/>
    <property type="molecule type" value="Genomic_DNA"/>
</dbReference>
<sequence>MTAPFGINNQCGDAFSSDCFSPYEETVLSKARSPGTQIAKLRMGEILSELDSLVVDLSVGQSQLDEEDAERFRKIAEVMFPKVEKAVQGLRTAADRLDKVWTTKCSVGILGGFITVFGGIATVMTAGAATPLLAASGMVIGVMGAGTTMTGRIIELFINSKEIKKAESDLEEALDSIRHVQAIMEGWLEKKAAFLAWDIAELGFTIRDLVENKRSDAAKDLKQKADKLENIMKRLEEKRSVLTDSKDQKKRHVEQSKLT</sequence>
<dbReference type="GO" id="GO:0008289">
    <property type="term" value="F:lipid binding"/>
    <property type="evidence" value="ECO:0007669"/>
    <property type="project" value="InterPro"/>
</dbReference>
<dbReference type="GO" id="GO:0042157">
    <property type="term" value="P:lipoprotein metabolic process"/>
    <property type="evidence" value="ECO:0007669"/>
    <property type="project" value="InterPro"/>
</dbReference>
<feature type="region of interest" description="Disordered" evidence="2">
    <location>
        <begin position="240"/>
        <end position="259"/>
    </location>
</feature>
<keyword evidence="3" id="KW-1133">Transmembrane helix</keyword>
<dbReference type="AlphaFoldDB" id="A0A2B4RW33"/>
<evidence type="ECO:0000313" key="4">
    <source>
        <dbReference type="EMBL" id="PFX20547.1"/>
    </source>
</evidence>
<dbReference type="InterPro" id="IPR008405">
    <property type="entry name" value="ApoL"/>
</dbReference>
<name>A0A2B4RW33_STYPI</name>
<evidence type="ECO:0000256" key="1">
    <source>
        <dbReference type="ARBA" id="ARBA00010090"/>
    </source>
</evidence>
<dbReference type="PANTHER" id="PTHR14096">
    <property type="entry name" value="APOLIPOPROTEIN L"/>
    <property type="match status" value="1"/>
</dbReference>